<proteinExistence type="predicted"/>
<gene>
    <name evidence="1" type="ORF">MCBB_0980</name>
</gene>
<dbReference type="RefSeq" id="WP_071906691.1">
    <property type="nucleotide sequence ID" value="NZ_LT607756.1"/>
</dbReference>
<accession>A0A1D3L267</accession>
<dbReference type="KEGG" id="mcub:MCBB_0980"/>
<dbReference type="GeneID" id="30411828"/>
<dbReference type="OrthoDB" id="81723at2157"/>
<keyword evidence="2" id="KW-1185">Reference proteome</keyword>
<dbReference type="AlphaFoldDB" id="A0A1D3L267"/>
<reference evidence="1 2" key="1">
    <citation type="submission" date="2016-08" db="EMBL/GenBank/DDBJ databases">
        <authorList>
            <person name="Seilhamer J.J."/>
        </authorList>
    </citation>
    <scope>NUCLEOTIDE SEQUENCE [LARGE SCALE GENOMIC DNA]</scope>
    <source>
        <strain evidence="1">Buetzberg</strain>
    </source>
</reference>
<evidence type="ECO:0000313" key="1">
    <source>
        <dbReference type="EMBL" id="SCG85540.1"/>
    </source>
</evidence>
<dbReference type="Proteomes" id="UP000094707">
    <property type="component" value="Chromosome I"/>
</dbReference>
<name>A0A1D3L267_9EURY</name>
<dbReference type="InterPro" id="IPR026327">
    <property type="entry name" value="Me_CoM_Rdtase_prot-C-like"/>
</dbReference>
<dbReference type="EMBL" id="LT607756">
    <property type="protein sequence ID" value="SCG85540.1"/>
    <property type="molecule type" value="Genomic_DNA"/>
</dbReference>
<sequence>MYRILLFSGGAYKFNELVEFVEDVGGVVFREERLQISRGNYFLREEIRVMIAIPEDELETLKTRVKELKGHLKDLELEKELMDIVNSYIFIYNLLSMPGGWTKIESIETSFKCPCCIELCSQMDFDLCAGELGQLMDEMCEMDLLEYRISQGEREYRLKTF</sequence>
<evidence type="ECO:0000313" key="2">
    <source>
        <dbReference type="Proteomes" id="UP000094707"/>
    </source>
</evidence>
<organism evidence="1 2">
    <name type="scientific">Methanobacterium congolense</name>
    <dbReference type="NCBI Taxonomy" id="118062"/>
    <lineage>
        <taxon>Archaea</taxon>
        <taxon>Methanobacteriati</taxon>
        <taxon>Methanobacteriota</taxon>
        <taxon>Methanomada group</taxon>
        <taxon>Methanobacteria</taxon>
        <taxon>Methanobacteriales</taxon>
        <taxon>Methanobacteriaceae</taxon>
        <taxon>Methanobacterium</taxon>
    </lineage>
</organism>
<dbReference type="STRING" id="118062.MCBB_0980"/>
<dbReference type="Pfam" id="PF04609">
    <property type="entry name" value="MCR_C"/>
    <property type="match status" value="1"/>
</dbReference>
<protein>
    <submittedName>
        <fullName evidence="1">Uncharacterized protein</fullName>
    </submittedName>
</protein>